<evidence type="ECO:0000256" key="1">
    <source>
        <dbReference type="ARBA" id="ARBA00023002"/>
    </source>
</evidence>
<dbReference type="STRING" id="1166337.SAMN05192580_3300"/>
<dbReference type="InterPro" id="IPR020843">
    <property type="entry name" value="ER"/>
</dbReference>
<dbReference type="Gene3D" id="3.40.50.720">
    <property type="entry name" value="NAD(P)-binding Rossmann-like Domain"/>
    <property type="match status" value="1"/>
</dbReference>
<name>A0A1I6M1S9_9SPHN</name>
<dbReference type="InterPro" id="IPR041694">
    <property type="entry name" value="ADH_N_2"/>
</dbReference>
<evidence type="ECO:0000313" key="4">
    <source>
        <dbReference type="Proteomes" id="UP000198824"/>
    </source>
</evidence>
<protein>
    <recommendedName>
        <fullName evidence="2">Enoyl reductase (ER) domain-containing protein</fullName>
    </recommendedName>
</protein>
<reference evidence="3 4" key="1">
    <citation type="submission" date="2016-10" db="EMBL/GenBank/DDBJ databases">
        <authorList>
            <person name="de Groot N.N."/>
        </authorList>
    </citation>
    <scope>NUCLEOTIDE SEQUENCE [LARGE SCALE GENOMIC DNA]</scope>
    <source>
        <strain evidence="3 4">S5-249</strain>
    </source>
</reference>
<dbReference type="FunFam" id="3.40.50.720:FF:000121">
    <property type="entry name" value="Prostaglandin reductase 2"/>
    <property type="match status" value="1"/>
</dbReference>
<dbReference type="CDD" id="cd05288">
    <property type="entry name" value="PGDH"/>
    <property type="match status" value="1"/>
</dbReference>
<dbReference type="SUPFAM" id="SSF51735">
    <property type="entry name" value="NAD(P)-binding Rossmann-fold domains"/>
    <property type="match status" value="1"/>
</dbReference>
<keyword evidence="1" id="KW-0560">Oxidoreductase</keyword>
<gene>
    <name evidence="3" type="ORF">SAMN05192580_3300</name>
</gene>
<dbReference type="PANTHER" id="PTHR43205:SF7">
    <property type="entry name" value="PROSTAGLANDIN REDUCTASE 1"/>
    <property type="match status" value="1"/>
</dbReference>
<dbReference type="Gene3D" id="3.90.180.10">
    <property type="entry name" value="Medium-chain alcohol dehydrogenases, catalytic domain"/>
    <property type="match status" value="1"/>
</dbReference>
<proteinExistence type="predicted"/>
<dbReference type="InterPro" id="IPR036291">
    <property type="entry name" value="NAD(P)-bd_dom_sf"/>
</dbReference>
<dbReference type="Proteomes" id="UP000198824">
    <property type="component" value="Unassembled WGS sequence"/>
</dbReference>
<dbReference type="Pfam" id="PF16884">
    <property type="entry name" value="ADH_N_2"/>
    <property type="match status" value="1"/>
</dbReference>
<dbReference type="InterPro" id="IPR045010">
    <property type="entry name" value="MDR_fam"/>
</dbReference>
<sequence>MCRMTGNRAWRLDAHPRGEDFASALTLIDLPEPVPAPGQVTITADYLSLDAGTRMWMTPRTDSYQPPIPLGSIVPGQVLGRVIASQADGFAPGDLVRAFGQWADISCVDAATSGLVKLDESVADPLLHLGPLGMNGWTALVGIEEVGRTQPGDTVLVSAAAGATGMLAAQIARILGARAIGIAGGARKCVFLTEDLGLDAAIDHRTPDVAAAVAAAAPGGVNVYFENVGGALLDAVLPNMAHYGRIALCGLVANYAEVQPGPARFDQVLARRLQITGFFSPDFAHRGPELTARLRTWVDKGQLTMPFAVTDGLDNLLTAYAGLFEGTNIGKTVVRVR</sequence>
<dbReference type="InterPro" id="IPR013149">
    <property type="entry name" value="ADH-like_C"/>
</dbReference>
<dbReference type="SUPFAM" id="SSF50129">
    <property type="entry name" value="GroES-like"/>
    <property type="match status" value="1"/>
</dbReference>
<dbReference type="EMBL" id="FOZG01000003">
    <property type="protein sequence ID" value="SFS09588.1"/>
    <property type="molecule type" value="Genomic_DNA"/>
</dbReference>
<dbReference type="SMART" id="SM00829">
    <property type="entry name" value="PKS_ER"/>
    <property type="match status" value="1"/>
</dbReference>
<organism evidence="3 4">
    <name type="scientific">Sphingomonas jatrophae</name>
    <dbReference type="NCBI Taxonomy" id="1166337"/>
    <lineage>
        <taxon>Bacteria</taxon>
        <taxon>Pseudomonadati</taxon>
        <taxon>Pseudomonadota</taxon>
        <taxon>Alphaproteobacteria</taxon>
        <taxon>Sphingomonadales</taxon>
        <taxon>Sphingomonadaceae</taxon>
        <taxon>Sphingomonas</taxon>
    </lineage>
</organism>
<dbReference type="PANTHER" id="PTHR43205">
    <property type="entry name" value="PROSTAGLANDIN REDUCTASE"/>
    <property type="match status" value="1"/>
</dbReference>
<evidence type="ECO:0000259" key="2">
    <source>
        <dbReference type="SMART" id="SM00829"/>
    </source>
</evidence>
<dbReference type="Pfam" id="PF00107">
    <property type="entry name" value="ADH_zinc_N"/>
    <property type="match status" value="1"/>
</dbReference>
<keyword evidence="4" id="KW-1185">Reference proteome</keyword>
<dbReference type="InterPro" id="IPR011032">
    <property type="entry name" value="GroES-like_sf"/>
</dbReference>
<feature type="domain" description="Enoyl reductase (ER)" evidence="2">
    <location>
        <begin position="22"/>
        <end position="334"/>
    </location>
</feature>
<accession>A0A1I6M1S9</accession>
<evidence type="ECO:0000313" key="3">
    <source>
        <dbReference type="EMBL" id="SFS09588.1"/>
    </source>
</evidence>
<dbReference type="AlphaFoldDB" id="A0A1I6M1S9"/>
<dbReference type="GO" id="GO:0016628">
    <property type="term" value="F:oxidoreductase activity, acting on the CH-CH group of donors, NAD or NADP as acceptor"/>
    <property type="evidence" value="ECO:0007669"/>
    <property type="project" value="InterPro"/>
</dbReference>